<dbReference type="EMBL" id="GBXM01077714">
    <property type="protein sequence ID" value="JAH30863.1"/>
    <property type="molecule type" value="Transcribed_RNA"/>
</dbReference>
<sequence length="45" mass="5158">MAQYMENDGADDIPDLSDSDDDDQWQSMEESPDSNLKVLCLFCDR</sequence>
<name>A0A0E9RRC2_ANGAN</name>
<reference evidence="2" key="2">
    <citation type="journal article" date="2015" name="Fish Shellfish Immunol.">
        <title>Early steps in the European eel (Anguilla anguilla)-Vibrio vulnificus interaction in the gills: Role of the RtxA13 toxin.</title>
        <authorList>
            <person name="Callol A."/>
            <person name="Pajuelo D."/>
            <person name="Ebbesson L."/>
            <person name="Teles M."/>
            <person name="MacKenzie S."/>
            <person name="Amaro C."/>
        </authorList>
    </citation>
    <scope>NUCLEOTIDE SEQUENCE</scope>
</reference>
<feature type="region of interest" description="Disordered" evidence="1">
    <location>
        <begin position="1"/>
        <end position="33"/>
    </location>
</feature>
<organism evidence="2">
    <name type="scientific">Anguilla anguilla</name>
    <name type="common">European freshwater eel</name>
    <name type="synonym">Muraena anguilla</name>
    <dbReference type="NCBI Taxonomy" id="7936"/>
    <lineage>
        <taxon>Eukaryota</taxon>
        <taxon>Metazoa</taxon>
        <taxon>Chordata</taxon>
        <taxon>Craniata</taxon>
        <taxon>Vertebrata</taxon>
        <taxon>Euteleostomi</taxon>
        <taxon>Actinopterygii</taxon>
        <taxon>Neopterygii</taxon>
        <taxon>Teleostei</taxon>
        <taxon>Anguilliformes</taxon>
        <taxon>Anguillidae</taxon>
        <taxon>Anguilla</taxon>
    </lineage>
</organism>
<accession>A0A0E9RRC2</accession>
<dbReference type="AlphaFoldDB" id="A0A0E9RRC2"/>
<reference evidence="2" key="1">
    <citation type="submission" date="2014-11" db="EMBL/GenBank/DDBJ databases">
        <authorList>
            <person name="Amaro Gonzalez C."/>
        </authorList>
    </citation>
    <scope>NUCLEOTIDE SEQUENCE</scope>
</reference>
<protein>
    <submittedName>
        <fullName evidence="2">Uncharacterized protein</fullName>
    </submittedName>
</protein>
<evidence type="ECO:0000313" key="2">
    <source>
        <dbReference type="EMBL" id="JAH30863.1"/>
    </source>
</evidence>
<feature type="compositionally biased region" description="Acidic residues" evidence="1">
    <location>
        <begin position="8"/>
        <end position="24"/>
    </location>
</feature>
<evidence type="ECO:0000256" key="1">
    <source>
        <dbReference type="SAM" id="MobiDB-lite"/>
    </source>
</evidence>
<proteinExistence type="predicted"/>